<feature type="compositionally biased region" description="Acidic residues" evidence="5">
    <location>
        <begin position="275"/>
        <end position="287"/>
    </location>
</feature>
<feature type="compositionally biased region" description="Polar residues" evidence="5">
    <location>
        <begin position="528"/>
        <end position="540"/>
    </location>
</feature>
<proteinExistence type="predicted"/>
<keyword evidence="1" id="KW-0479">Metal-binding</keyword>
<dbReference type="STRING" id="74649.A0A2P6P307"/>
<dbReference type="SMART" id="SM00451">
    <property type="entry name" value="ZnF_U1"/>
    <property type="match status" value="1"/>
</dbReference>
<feature type="compositionally biased region" description="Acidic residues" evidence="5">
    <location>
        <begin position="352"/>
        <end position="398"/>
    </location>
</feature>
<evidence type="ECO:0000256" key="1">
    <source>
        <dbReference type="ARBA" id="ARBA00022723"/>
    </source>
</evidence>
<dbReference type="OMA" id="DTCGEEF"/>
<accession>A0A2P6P307</accession>
<dbReference type="PANTHER" id="PTHR45495">
    <property type="entry name" value="DNAJ PROTEIN JJJ1 HOMOLOG"/>
    <property type="match status" value="1"/>
</dbReference>
<dbReference type="Gene3D" id="3.30.160.60">
    <property type="entry name" value="Classic Zinc Finger"/>
    <property type="match status" value="1"/>
</dbReference>
<feature type="compositionally biased region" description="Basic residues" evidence="5">
    <location>
        <begin position="595"/>
        <end position="604"/>
    </location>
</feature>
<dbReference type="InterPro" id="IPR003604">
    <property type="entry name" value="Matrin/U1-like-C_Znf_C2H2"/>
</dbReference>
<protein>
    <submittedName>
        <fullName evidence="8">Putative transcription factor C2H2 family</fullName>
    </submittedName>
</protein>
<evidence type="ECO:0000313" key="9">
    <source>
        <dbReference type="Proteomes" id="UP000238479"/>
    </source>
</evidence>
<dbReference type="PROSITE" id="PS00028">
    <property type="entry name" value="ZINC_FINGER_C2H2_1"/>
    <property type="match status" value="2"/>
</dbReference>
<dbReference type="InterPro" id="IPR036869">
    <property type="entry name" value="J_dom_sf"/>
</dbReference>
<feature type="domain" description="C2H2-type" evidence="7">
    <location>
        <begin position="611"/>
        <end position="640"/>
    </location>
</feature>
<feature type="compositionally biased region" description="Basic and acidic residues" evidence="5">
    <location>
        <begin position="233"/>
        <end position="274"/>
    </location>
</feature>
<dbReference type="InterPro" id="IPR018253">
    <property type="entry name" value="DnaJ_domain_CS"/>
</dbReference>
<dbReference type="GO" id="GO:0008270">
    <property type="term" value="F:zinc ion binding"/>
    <property type="evidence" value="ECO:0007669"/>
    <property type="project" value="UniProtKB-KW"/>
</dbReference>
<dbReference type="Pfam" id="PF00226">
    <property type="entry name" value="DnaJ"/>
    <property type="match status" value="1"/>
</dbReference>
<reference evidence="8 9" key="1">
    <citation type="journal article" date="2018" name="Nat. Genet.">
        <title>The Rosa genome provides new insights in the design of modern roses.</title>
        <authorList>
            <person name="Bendahmane M."/>
        </authorList>
    </citation>
    <scope>NUCLEOTIDE SEQUENCE [LARGE SCALE GENOMIC DNA]</scope>
    <source>
        <strain evidence="9">cv. Old Blush</strain>
    </source>
</reference>
<sequence length="640" mass="72460">MERRCHYEVLGVDRGCTADEIKSAYRKLALQRHPDKLIPTGVSQADANAQFQELGHAYEVLSDPKERAWYDSHRSQILFADPSAANSVPDSVIPNLFSFFSTTVFSGYSDSGKGFYKVYADVFNKIYSNELSFARKLGLGIDAVREAPALGNLKSDYAQVTAFYGYWLGFCTVMDFCWVDQYDVMAGPNRKVRRLMEEDNKKQRKKAKREYNDTVRGLAEFVKKRDKRVMDMMVKREEERERKKKEERERKKKMDKEKLERAMAYEEPEWAKAVEEEEEGDDEEEEEERKRNELYCVVCGKKFKSEKQWKNHEQSKKHKDKIAEFRESIGDEELDEEEVDDLGDQMREGLEIGEEDDGAGVSAGDDEFYDFGDEILTEKLDDDDEDDNGGGDDDDEMELLQAMAARHKSREKLYGDGDDDGEMELLKAMAARQKSRENVGEAVGVDDGDSGSEDEMDILEALVAGRKSRKNAASRVEVEDPLVTGVHVDNDSNGVESVPMEYENRKPTRRKGKSKKSGGETKRVDMNEISNGQSEAASENDNSDVKESTSDSMVEMASTNEKQDDQIARKKKSSKQTVEKKKENVKKEANGKSKSSSKGKKAKATSKNSSNACEACGEEFGSRNQLHKHLGDTGHASLKR</sequence>
<dbReference type="GO" id="GO:0003676">
    <property type="term" value="F:nucleic acid binding"/>
    <property type="evidence" value="ECO:0007669"/>
    <property type="project" value="InterPro"/>
</dbReference>
<keyword evidence="2 4" id="KW-0863">Zinc-finger</keyword>
<dbReference type="EMBL" id="PDCK01000045">
    <property type="protein sequence ID" value="PRQ16328.1"/>
    <property type="molecule type" value="Genomic_DNA"/>
</dbReference>
<feature type="region of interest" description="Disordered" evidence="5">
    <location>
        <begin position="233"/>
        <end position="291"/>
    </location>
</feature>
<keyword evidence="9" id="KW-1185">Reference proteome</keyword>
<dbReference type="InterPro" id="IPR001623">
    <property type="entry name" value="DnaJ_domain"/>
</dbReference>
<dbReference type="InterPro" id="IPR013087">
    <property type="entry name" value="Znf_C2H2_type"/>
</dbReference>
<dbReference type="AlphaFoldDB" id="A0A2P6P307"/>
<evidence type="ECO:0000259" key="7">
    <source>
        <dbReference type="PROSITE" id="PS50157"/>
    </source>
</evidence>
<evidence type="ECO:0000256" key="2">
    <source>
        <dbReference type="ARBA" id="ARBA00022771"/>
    </source>
</evidence>
<gene>
    <name evidence="8" type="ORF">RchiOBHm_Chr7g0183041</name>
</gene>
<feature type="compositionally biased region" description="Basic and acidic residues" evidence="5">
    <location>
        <begin position="517"/>
        <end position="526"/>
    </location>
</feature>
<dbReference type="Pfam" id="PF21884">
    <property type="entry name" value="ZUO1-like_ZHD"/>
    <property type="match status" value="1"/>
</dbReference>
<feature type="region of interest" description="Disordered" evidence="5">
    <location>
        <begin position="352"/>
        <end position="640"/>
    </location>
</feature>
<evidence type="ECO:0000313" key="8">
    <source>
        <dbReference type="EMBL" id="PRQ16328.1"/>
    </source>
</evidence>
<dbReference type="Pfam" id="PF12171">
    <property type="entry name" value="zf-C2H2_jaz"/>
    <property type="match status" value="1"/>
</dbReference>
<dbReference type="PROSITE" id="PS50076">
    <property type="entry name" value="DNAJ_2"/>
    <property type="match status" value="1"/>
</dbReference>
<dbReference type="PANTHER" id="PTHR45495:SF1">
    <property type="entry name" value="DNAJ PROTEIN JJJ1 HOMOLOG"/>
    <property type="match status" value="1"/>
</dbReference>
<dbReference type="PROSITE" id="PS00636">
    <property type="entry name" value="DNAJ_1"/>
    <property type="match status" value="1"/>
</dbReference>
<feature type="compositionally biased region" description="Acidic residues" evidence="5">
    <location>
        <begin position="444"/>
        <end position="458"/>
    </location>
</feature>
<dbReference type="SMART" id="SM00271">
    <property type="entry name" value="DnaJ"/>
    <property type="match status" value="1"/>
</dbReference>
<evidence type="ECO:0000256" key="5">
    <source>
        <dbReference type="SAM" id="MobiDB-lite"/>
    </source>
</evidence>
<comment type="caution">
    <text evidence="8">The sequence shown here is derived from an EMBL/GenBank/DDBJ whole genome shotgun (WGS) entry which is preliminary data.</text>
</comment>
<dbReference type="CDD" id="cd06257">
    <property type="entry name" value="DnaJ"/>
    <property type="match status" value="1"/>
</dbReference>
<organism evidence="8 9">
    <name type="scientific">Rosa chinensis</name>
    <name type="common">China rose</name>
    <dbReference type="NCBI Taxonomy" id="74649"/>
    <lineage>
        <taxon>Eukaryota</taxon>
        <taxon>Viridiplantae</taxon>
        <taxon>Streptophyta</taxon>
        <taxon>Embryophyta</taxon>
        <taxon>Tracheophyta</taxon>
        <taxon>Spermatophyta</taxon>
        <taxon>Magnoliopsida</taxon>
        <taxon>eudicotyledons</taxon>
        <taxon>Gunneridae</taxon>
        <taxon>Pentapetalae</taxon>
        <taxon>rosids</taxon>
        <taxon>fabids</taxon>
        <taxon>Rosales</taxon>
        <taxon>Rosaceae</taxon>
        <taxon>Rosoideae</taxon>
        <taxon>Rosoideae incertae sedis</taxon>
        <taxon>Rosa</taxon>
    </lineage>
</organism>
<feature type="compositionally biased region" description="Basic residues" evidence="5">
    <location>
        <begin position="507"/>
        <end position="516"/>
    </location>
</feature>
<dbReference type="SMART" id="SM00355">
    <property type="entry name" value="ZnF_C2H2"/>
    <property type="match status" value="2"/>
</dbReference>
<dbReference type="InterPro" id="IPR036236">
    <property type="entry name" value="Znf_C2H2_sf"/>
</dbReference>
<feature type="compositionally biased region" description="Basic and acidic residues" evidence="5">
    <location>
        <begin position="577"/>
        <end position="591"/>
    </location>
</feature>
<keyword evidence="3" id="KW-0862">Zinc</keyword>
<dbReference type="Gramene" id="PRQ16328">
    <property type="protein sequence ID" value="PRQ16328"/>
    <property type="gene ID" value="RchiOBHm_Chr7g0183041"/>
</dbReference>
<dbReference type="Gene3D" id="1.10.287.110">
    <property type="entry name" value="DnaJ domain"/>
    <property type="match status" value="1"/>
</dbReference>
<dbReference type="SUPFAM" id="SSF57667">
    <property type="entry name" value="beta-beta-alpha zinc fingers"/>
    <property type="match status" value="1"/>
</dbReference>
<feature type="domain" description="J" evidence="6">
    <location>
        <begin position="5"/>
        <end position="74"/>
    </location>
</feature>
<dbReference type="InterPro" id="IPR054076">
    <property type="entry name" value="ZUO1-like_ZHD"/>
</dbReference>
<dbReference type="Proteomes" id="UP000238479">
    <property type="component" value="Chromosome 7"/>
</dbReference>
<dbReference type="SUPFAM" id="SSF46565">
    <property type="entry name" value="Chaperone J-domain"/>
    <property type="match status" value="1"/>
</dbReference>
<evidence type="ECO:0000256" key="3">
    <source>
        <dbReference type="ARBA" id="ARBA00022833"/>
    </source>
</evidence>
<name>A0A2P6P307_ROSCH</name>
<evidence type="ECO:0000259" key="6">
    <source>
        <dbReference type="PROSITE" id="PS50076"/>
    </source>
</evidence>
<evidence type="ECO:0000256" key="4">
    <source>
        <dbReference type="PROSITE-ProRule" id="PRU00042"/>
    </source>
</evidence>
<dbReference type="InterPro" id="IPR022755">
    <property type="entry name" value="Znf_C2H2_jaz"/>
</dbReference>
<dbReference type="InterPro" id="IPR044648">
    <property type="entry name" value="JJJ1_plant"/>
</dbReference>
<dbReference type="PRINTS" id="PR00625">
    <property type="entry name" value="JDOMAIN"/>
</dbReference>
<dbReference type="PROSITE" id="PS50157">
    <property type="entry name" value="ZINC_FINGER_C2H2_2"/>
    <property type="match status" value="1"/>
</dbReference>